<sequence>MAIISLEALLLWVAILAGISLTRLPYEELPGSGGGLVPSVLFRDQPAAFYAFVLALVLSASAAASAIMHRRGFPGYARLCRRVASASMVAASGALLYVSSRSAWILWQSDTAASFFGGTKFPRRSKVHSWVENAISKSITEKFYIRTHLYYLLFAAHLSRGRFPLQLFVCISGLGQSQFRAVASNAGQAGLHTHSSF</sequence>
<organism evidence="2 3">
    <name type="scientific">Musa balbisiana</name>
    <name type="common">Banana</name>
    <dbReference type="NCBI Taxonomy" id="52838"/>
    <lineage>
        <taxon>Eukaryota</taxon>
        <taxon>Viridiplantae</taxon>
        <taxon>Streptophyta</taxon>
        <taxon>Embryophyta</taxon>
        <taxon>Tracheophyta</taxon>
        <taxon>Spermatophyta</taxon>
        <taxon>Magnoliopsida</taxon>
        <taxon>Liliopsida</taxon>
        <taxon>Zingiberales</taxon>
        <taxon>Musaceae</taxon>
        <taxon>Musa</taxon>
    </lineage>
</organism>
<dbReference type="AlphaFoldDB" id="A0A4S8JGK9"/>
<feature type="transmembrane region" description="Helical" evidence="1">
    <location>
        <begin position="47"/>
        <end position="67"/>
    </location>
</feature>
<gene>
    <name evidence="2" type="ORF">C4D60_Mb07t19900</name>
</gene>
<reference evidence="2 3" key="1">
    <citation type="journal article" date="2019" name="Nat. Plants">
        <title>Genome sequencing of Musa balbisiana reveals subgenome evolution and function divergence in polyploid bananas.</title>
        <authorList>
            <person name="Yao X."/>
        </authorList>
    </citation>
    <scope>NUCLEOTIDE SEQUENCE [LARGE SCALE GENOMIC DNA]</scope>
    <source>
        <strain evidence="3">cv. DH-PKW</strain>
        <tissue evidence="2">Leaves</tissue>
    </source>
</reference>
<evidence type="ECO:0000313" key="2">
    <source>
        <dbReference type="EMBL" id="THU61118.1"/>
    </source>
</evidence>
<dbReference type="EMBL" id="PYDT01000005">
    <property type="protein sequence ID" value="THU61118.1"/>
    <property type="molecule type" value="Genomic_DNA"/>
</dbReference>
<keyword evidence="3" id="KW-1185">Reference proteome</keyword>
<comment type="caution">
    <text evidence="2">The sequence shown here is derived from an EMBL/GenBank/DDBJ whole genome shotgun (WGS) entry which is preliminary data.</text>
</comment>
<proteinExistence type="predicted"/>
<evidence type="ECO:0000256" key="1">
    <source>
        <dbReference type="SAM" id="Phobius"/>
    </source>
</evidence>
<keyword evidence="1" id="KW-0812">Transmembrane</keyword>
<dbReference type="Proteomes" id="UP000317650">
    <property type="component" value="Chromosome 7"/>
</dbReference>
<keyword evidence="1" id="KW-1133">Transmembrane helix</keyword>
<name>A0A4S8JGK9_MUSBA</name>
<accession>A0A4S8JGK9</accession>
<keyword evidence="1" id="KW-0472">Membrane</keyword>
<protein>
    <submittedName>
        <fullName evidence="2">Uncharacterized protein</fullName>
    </submittedName>
</protein>
<evidence type="ECO:0000313" key="3">
    <source>
        <dbReference type="Proteomes" id="UP000317650"/>
    </source>
</evidence>